<proteinExistence type="predicted"/>
<evidence type="ECO:0000313" key="1">
    <source>
        <dbReference type="EMBL" id="MCI5756266.1"/>
    </source>
</evidence>
<accession>A0AAE3FGX0</accession>
<reference evidence="1 2" key="1">
    <citation type="submission" date="2022-03" db="EMBL/GenBank/DDBJ databases">
        <title>Metagenome-assembled genomes from swine fecal metagenomes.</title>
        <authorList>
            <person name="Holman D.B."/>
            <person name="Kommadath A."/>
        </authorList>
    </citation>
    <scope>NUCLEOTIDE SEQUENCE [LARGE SCALE GENOMIC DNA]</scope>
    <source>
        <strain evidence="1">SUG147</strain>
    </source>
</reference>
<feature type="non-terminal residue" evidence="1">
    <location>
        <position position="1"/>
    </location>
</feature>
<name>A0AAE3FGX0_9BACT</name>
<comment type="caution">
    <text evidence="1">The sequence shown here is derived from an EMBL/GenBank/DDBJ whole genome shotgun (WGS) entry which is preliminary data.</text>
</comment>
<sequence>QLPENLVYCDYLEHLLLHIMICENPAADKNKNEFVGIGGVINYLVPELNDFFSGLEPSKTWQMNCKDRIINDKDVYFVLLNRFRMNYDGVERNGKRLCKFPSILLSSATSTSGTWSIKNNIPLFNEIRNYLESQKVNDPPSLAEDNNNRFWSQYDIIII</sequence>
<protein>
    <submittedName>
        <fullName evidence="1">Uncharacterized protein</fullName>
    </submittedName>
</protein>
<evidence type="ECO:0000313" key="2">
    <source>
        <dbReference type="Proteomes" id="UP001139365"/>
    </source>
</evidence>
<dbReference type="Proteomes" id="UP001139365">
    <property type="component" value="Unassembled WGS sequence"/>
</dbReference>
<dbReference type="EMBL" id="JALEMU010000132">
    <property type="protein sequence ID" value="MCI5756266.1"/>
    <property type="molecule type" value="Genomic_DNA"/>
</dbReference>
<gene>
    <name evidence="1" type="ORF">MR241_08255</name>
</gene>
<dbReference type="AlphaFoldDB" id="A0AAE3FGX0"/>
<organism evidence="1 2">
    <name type="scientific">Candidatus Colimorpha enterica</name>
    <dbReference type="NCBI Taxonomy" id="3083063"/>
    <lineage>
        <taxon>Bacteria</taxon>
        <taxon>Pseudomonadati</taxon>
        <taxon>Bacteroidota</taxon>
        <taxon>Bacteroidia</taxon>
        <taxon>Bacteroidales</taxon>
        <taxon>Candidatus Colimorpha</taxon>
    </lineage>
</organism>